<accession>A0A562JK20</accession>
<keyword evidence="1" id="KW-0560">Oxidoreductase</keyword>
<gene>
    <name evidence="3" type="ORF">LY60_00223</name>
</gene>
<dbReference type="InterPro" id="IPR023010">
    <property type="entry name" value="GcvPA"/>
</dbReference>
<dbReference type="GO" id="GO:0009116">
    <property type="term" value="P:nucleoside metabolic process"/>
    <property type="evidence" value="ECO:0007669"/>
    <property type="project" value="InterPro"/>
</dbReference>
<comment type="caution">
    <text evidence="3">The sequence shown here is derived from an EMBL/GenBank/DDBJ whole genome shotgun (WGS) entry which is preliminary data.</text>
</comment>
<evidence type="ECO:0000313" key="3">
    <source>
        <dbReference type="EMBL" id="TWH83612.1"/>
    </source>
</evidence>
<dbReference type="EMBL" id="VLKH01000001">
    <property type="protein sequence ID" value="TWH83612.1"/>
    <property type="molecule type" value="Genomic_DNA"/>
</dbReference>
<dbReference type="Gene3D" id="3.90.1150.10">
    <property type="entry name" value="Aspartate Aminotransferase, domain 1"/>
    <property type="match status" value="1"/>
</dbReference>
<feature type="domain" description="Glycine cleavage system P-protein N-terminal" evidence="2">
    <location>
        <begin position="11"/>
        <end position="458"/>
    </location>
</feature>
<evidence type="ECO:0000313" key="4">
    <source>
        <dbReference type="Proteomes" id="UP000315343"/>
    </source>
</evidence>
<proteinExistence type="predicted"/>
<dbReference type="InterPro" id="IPR015424">
    <property type="entry name" value="PyrdxlP-dep_Trfase"/>
</dbReference>
<dbReference type="PANTHER" id="PTHR42806">
    <property type="entry name" value="GLYCINE CLEAVAGE SYSTEM P-PROTEIN"/>
    <property type="match status" value="1"/>
</dbReference>
<organism evidence="3 4">
    <name type="scientific">Sedimentibacter saalensis</name>
    <dbReference type="NCBI Taxonomy" id="130788"/>
    <lineage>
        <taxon>Bacteria</taxon>
        <taxon>Bacillati</taxon>
        <taxon>Bacillota</taxon>
        <taxon>Tissierellia</taxon>
        <taxon>Sedimentibacter</taxon>
    </lineage>
</organism>
<protein>
    <submittedName>
        <fullName evidence="3">Glycine dehydrogenase subunit 1</fullName>
    </submittedName>
</protein>
<dbReference type="Proteomes" id="UP000315343">
    <property type="component" value="Unassembled WGS sequence"/>
</dbReference>
<dbReference type="InterPro" id="IPR049315">
    <property type="entry name" value="GDC-P_N"/>
</dbReference>
<dbReference type="InterPro" id="IPR015422">
    <property type="entry name" value="PyrdxlP-dep_Trfase_small"/>
</dbReference>
<dbReference type="InterPro" id="IPR015421">
    <property type="entry name" value="PyrdxlP-dep_Trfase_major"/>
</dbReference>
<dbReference type="AlphaFoldDB" id="A0A562JK20"/>
<dbReference type="Gene3D" id="3.40.640.10">
    <property type="entry name" value="Type I PLP-dependent aspartate aminotransferase-like (Major domain)"/>
    <property type="match status" value="1"/>
</dbReference>
<dbReference type="GO" id="GO:0004375">
    <property type="term" value="F:glycine dehydrogenase (decarboxylating) activity"/>
    <property type="evidence" value="ECO:0007669"/>
    <property type="project" value="InterPro"/>
</dbReference>
<evidence type="ECO:0000259" key="2">
    <source>
        <dbReference type="Pfam" id="PF02347"/>
    </source>
</evidence>
<dbReference type="PANTHER" id="PTHR42806:SF1">
    <property type="entry name" value="GLYCINE DEHYDROGENASE (DECARBOXYLATING)"/>
    <property type="match status" value="1"/>
</dbReference>
<dbReference type="RefSeq" id="WP_145078785.1">
    <property type="nucleotide sequence ID" value="NZ_JBCFAR010000006.1"/>
</dbReference>
<name>A0A562JK20_9FIRM</name>
<dbReference type="Pfam" id="PF02347">
    <property type="entry name" value="GDC-P"/>
    <property type="match status" value="1"/>
</dbReference>
<sequence>MSNKCNVVYPYIPNSVPEVKKAMLDELGMNSVEDIYKEIPERLRFKGEMNIPAPIHSEARLQRHVEDILSKNKNCKSYISFLGGGTWNHYVPAVCDTIGGRDEILTSYVGEAFSDHGKFQILFESESMLGDLTGFDACNTPTYDWANALAITSRMASRTTGRKEILVSEAIGPQRKLVNENYCKPDITVKEIKFDYENMCLDLEDLRSKISEDTACVYFENPNYLGFIETQYEEIVKIAHEKGALVAVGVDPTSLGILEAPGSFGADYALGELQPLGIHMSFGGGLGGFIACRDEEKFVAEYPSLLFGVLPTVKEGEYGFGQVAFERTSYGSREKGKDFIGTCAALHGMIAAVYLALMGPQGMKDLGNGILQRVAYAKNELSKIEGIKIYDGCNFKEFVVNFDGLGKSVKEINKALFEKNIFGGIDLTVDFPALGNSALYAVTEMLTKDDIDSLVKAFREM</sequence>
<dbReference type="NCBIfam" id="NF001696">
    <property type="entry name" value="PRK00451.1"/>
    <property type="match status" value="1"/>
</dbReference>
<dbReference type="SUPFAM" id="SSF53383">
    <property type="entry name" value="PLP-dependent transferases"/>
    <property type="match status" value="1"/>
</dbReference>
<keyword evidence="4" id="KW-1185">Reference proteome</keyword>
<evidence type="ECO:0000256" key="1">
    <source>
        <dbReference type="ARBA" id="ARBA00023002"/>
    </source>
</evidence>
<reference evidence="3 4" key="1">
    <citation type="submission" date="2019-07" db="EMBL/GenBank/DDBJ databases">
        <title>Genomic Encyclopedia of Type Strains, Phase I: the one thousand microbial genomes (KMG-I) project.</title>
        <authorList>
            <person name="Kyrpides N."/>
        </authorList>
    </citation>
    <scope>NUCLEOTIDE SEQUENCE [LARGE SCALE GENOMIC DNA]</scope>
    <source>
        <strain evidence="3 4">DSM 13558</strain>
    </source>
</reference>
<dbReference type="OrthoDB" id="9771867at2"/>